<dbReference type="EMBL" id="AYYH01000030">
    <property type="protein sequence ID" value="KRN09248.1"/>
    <property type="molecule type" value="Genomic_DNA"/>
</dbReference>
<accession>A0A0R2DZE2</accession>
<comment type="similarity">
    <text evidence="1">Belongs to the thioesterase PaaI family.</text>
</comment>
<name>A0A0R2DZE2_9LACO</name>
<protein>
    <submittedName>
        <fullName evidence="4">ComA operon protein 2</fullName>
    </submittedName>
</protein>
<gene>
    <name evidence="4" type="ORF">FD00_GL001304</name>
</gene>
<dbReference type="AlphaFoldDB" id="A0A0R2DZE2"/>
<evidence type="ECO:0000313" key="4">
    <source>
        <dbReference type="EMBL" id="KRN09248.1"/>
    </source>
</evidence>
<evidence type="ECO:0000256" key="2">
    <source>
        <dbReference type="ARBA" id="ARBA00022801"/>
    </source>
</evidence>
<dbReference type="InterPro" id="IPR003736">
    <property type="entry name" value="PAAI_dom"/>
</dbReference>
<dbReference type="NCBIfam" id="TIGR00369">
    <property type="entry name" value="unchar_dom_1"/>
    <property type="match status" value="1"/>
</dbReference>
<keyword evidence="5" id="KW-1185">Reference proteome</keyword>
<organism evidence="4 5">
    <name type="scientific">Liquorilactobacillus mali KCTC 3596 = DSM 20444</name>
    <dbReference type="NCBI Taxonomy" id="1046596"/>
    <lineage>
        <taxon>Bacteria</taxon>
        <taxon>Bacillati</taxon>
        <taxon>Bacillota</taxon>
        <taxon>Bacilli</taxon>
        <taxon>Lactobacillales</taxon>
        <taxon>Lactobacillaceae</taxon>
        <taxon>Liquorilactobacillus</taxon>
    </lineage>
</organism>
<comment type="caution">
    <text evidence="4">The sequence shown here is derived from an EMBL/GenBank/DDBJ whole genome shotgun (WGS) entry which is preliminary data.</text>
</comment>
<proteinExistence type="inferred from homology"/>
<dbReference type="PANTHER" id="PTHR43240:SF5">
    <property type="entry name" value="1,4-DIHYDROXY-2-NAPHTHOYL-COA THIOESTERASE 1"/>
    <property type="match status" value="1"/>
</dbReference>
<dbReference type="SUPFAM" id="SSF54637">
    <property type="entry name" value="Thioesterase/thiol ester dehydrase-isomerase"/>
    <property type="match status" value="1"/>
</dbReference>
<reference evidence="4 5" key="1">
    <citation type="journal article" date="2015" name="Genome Announc.">
        <title>Expanding the biotechnology potential of lactobacilli through comparative genomics of 213 strains and associated genera.</title>
        <authorList>
            <person name="Sun Z."/>
            <person name="Harris H.M."/>
            <person name="McCann A."/>
            <person name="Guo C."/>
            <person name="Argimon S."/>
            <person name="Zhang W."/>
            <person name="Yang X."/>
            <person name="Jeffery I.B."/>
            <person name="Cooney J.C."/>
            <person name="Kagawa T.F."/>
            <person name="Liu W."/>
            <person name="Song Y."/>
            <person name="Salvetti E."/>
            <person name="Wrobel A."/>
            <person name="Rasinkangas P."/>
            <person name="Parkhill J."/>
            <person name="Rea M.C."/>
            <person name="O'Sullivan O."/>
            <person name="Ritari J."/>
            <person name="Douillard F.P."/>
            <person name="Paul Ross R."/>
            <person name="Yang R."/>
            <person name="Briner A.E."/>
            <person name="Felis G.E."/>
            <person name="de Vos W.M."/>
            <person name="Barrangou R."/>
            <person name="Klaenhammer T.R."/>
            <person name="Caufield P.W."/>
            <person name="Cui Y."/>
            <person name="Zhang H."/>
            <person name="O'Toole P.W."/>
        </authorList>
    </citation>
    <scope>NUCLEOTIDE SEQUENCE [LARGE SCALE GENOMIC DNA]</scope>
    <source>
        <strain evidence="4 5">DSM 20444</strain>
    </source>
</reference>
<dbReference type="PATRIC" id="fig|1046596.6.peg.1386"/>
<feature type="domain" description="Thioesterase" evidence="3">
    <location>
        <begin position="38"/>
        <end position="105"/>
    </location>
</feature>
<evidence type="ECO:0000313" key="5">
    <source>
        <dbReference type="Proteomes" id="UP000050898"/>
    </source>
</evidence>
<dbReference type="PANTHER" id="PTHR43240">
    <property type="entry name" value="1,4-DIHYDROXY-2-NAPHTHOYL-COA THIOESTERASE 1"/>
    <property type="match status" value="1"/>
</dbReference>
<dbReference type="Pfam" id="PF03061">
    <property type="entry name" value="4HBT"/>
    <property type="match status" value="1"/>
</dbReference>
<dbReference type="InterPro" id="IPR029069">
    <property type="entry name" value="HotDog_dom_sf"/>
</dbReference>
<evidence type="ECO:0000259" key="3">
    <source>
        <dbReference type="Pfam" id="PF03061"/>
    </source>
</evidence>
<dbReference type="GO" id="GO:0061522">
    <property type="term" value="F:1,4-dihydroxy-2-naphthoyl-CoA thioesterase activity"/>
    <property type="evidence" value="ECO:0007669"/>
    <property type="project" value="TreeGrafter"/>
</dbReference>
<dbReference type="GO" id="GO:0005829">
    <property type="term" value="C:cytosol"/>
    <property type="evidence" value="ECO:0007669"/>
    <property type="project" value="TreeGrafter"/>
</dbReference>
<keyword evidence="2" id="KW-0378">Hydrolase</keyword>
<evidence type="ECO:0000256" key="1">
    <source>
        <dbReference type="ARBA" id="ARBA00008324"/>
    </source>
</evidence>
<dbReference type="Proteomes" id="UP000050898">
    <property type="component" value="Unassembled WGS sequence"/>
</dbReference>
<dbReference type="CDD" id="cd03443">
    <property type="entry name" value="PaaI_thioesterase"/>
    <property type="match status" value="1"/>
</dbReference>
<sequence>MEALQMNLLEYLHIKTVKTSKQQVVLSLEVDKIHKQPYGLLHGGINAVLAETAASMLANLNAPAGFVAVGVNINTNHLSAVKEGRIEAIAEPIKIGTKIQVLAVTTISYPEKIKTSYSTVTTTFLKK</sequence>
<dbReference type="InterPro" id="IPR006683">
    <property type="entry name" value="Thioestr_dom"/>
</dbReference>
<dbReference type="Gene3D" id="3.10.129.10">
    <property type="entry name" value="Hotdog Thioesterase"/>
    <property type="match status" value="1"/>
</dbReference>